<dbReference type="OrthoDB" id="1158011at2759"/>
<organism evidence="5 6">
    <name type="scientific">Pochonia chlamydosporia 170</name>
    <dbReference type="NCBI Taxonomy" id="1380566"/>
    <lineage>
        <taxon>Eukaryota</taxon>
        <taxon>Fungi</taxon>
        <taxon>Dikarya</taxon>
        <taxon>Ascomycota</taxon>
        <taxon>Pezizomycotina</taxon>
        <taxon>Sordariomycetes</taxon>
        <taxon>Hypocreomycetidae</taxon>
        <taxon>Hypocreales</taxon>
        <taxon>Clavicipitaceae</taxon>
        <taxon>Pochonia</taxon>
    </lineage>
</organism>
<proteinExistence type="predicted"/>
<dbReference type="EMBL" id="LSBJ02000006">
    <property type="protein sequence ID" value="OAQ63555.1"/>
    <property type="molecule type" value="Genomic_DNA"/>
</dbReference>
<protein>
    <submittedName>
        <fullName evidence="5">Ubiquitin-conjugating enzyme</fullName>
    </submittedName>
</protein>
<dbReference type="SUPFAM" id="SSF54495">
    <property type="entry name" value="UBC-like"/>
    <property type="match status" value="1"/>
</dbReference>
<evidence type="ECO:0000313" key="5">
    <source>
        <dbReference type="EMBL" id="OAQ63555.1"/>
    </source>
</evidence>
<feature type="region of interest" description="Disordered" evidence="2">
    <location>
        <begin position="199"/>
        <end position="218"/>
    </location>
</feature>
<dbReference type="FunFam" id="3.10.110.10:FF:000093">
    <property type="entry name" value="Ubiquitin conjugating enzyme (UbcF), putative"/>
    <property type="match status" value="1"/>
</dbReference>
<feature type="region of interest" description="Disordered" evidence="2">
    <location>
        <begin position="234"/>
        <end position="261"/>
    </location>
</feature>
<dbReference type="CDD" id="cd23799">
    <property type="entry name" value="UBCc_UBE2J"/>
    <property type="match status" value="1"/>
</dbReference>
<feature type="domain" description="UBC core" evidence="4">
    <location>
        <begin position="16"/>
        <end position="165"/>
    </location>
</feature>
<keyword evidence="3" id="KW-1133">Transmembrane helix</keyword>
<gene>
    <name evidence="5" type="ORF">VFPPC_14652</name>
</gene>
<dbReference type="KEGG" id="pchm:VFPPC_14652"/>
<feature type="compositionally biased region" description="Basic and acidic residues" evidence="2">
    <location>
        <begin position="199"/>
        <end position="211"/>
    </location>
</feature>
<dbReference type="AlphaFoldDB" id="A0A179FDA6"/>
<evidence type="ECO:0000259" key="4">
    <source>
        <dbReference type="PROSITE" id="PS50127"/>
    </source>
</evidence>
<accession>A0A179FDA6</accession>
<evidence type="ECO:0000256" key="2">
    <source>
        <dbReference type="SAM" id="MobiDB-lite"/>
    </source>
</evidence>
<dbReference type="PANTHER" id="PTHR24067">
    <property type="entry name" value="UBIQUITIN-CONJUGATING ENZYME E2"/>
    <property type="match status" value="1"/>
</dbReference>
<keyword evidence="3" id="KW-0472">Membrane</keyword>
<dbReference type="InterPro" id="IPR000608">
    <property type="entry name" value="UBC"/>
</dbReference>
<dbReference type="Pfam" id="PF00179">
    <property type="entry name" value="UQ_con"/>
    <property type="match status" value="1"/>
</dbReference>
<evidence type="ECO:0000256" key="3">
    <source>
        <dbReference type="SAM" id="Phobius"/>
    </source>
</evidence>
<dbReference type="PROSITE" id="PS50127">
    <property type="entry name" value="UBC_2"/>
    <property type="match status" value="1"/>
</dbReference>
<feature type="compositionally biased region" description="Polar residues" evidence="2">
    <location>
        <begin position="243"/>
        <end position="258"/>
    </location>
</feature>
<evidence type="ECO:0000256" key="1">
    <source>
        <dbReference type="ARBA" id="ARBA00022786"/>
    </source>
</evidence>
<name>A0A179FDA6_METCM</name>
<dbReference type="RefSeq" id="XP_018141135.1">
    <property type="nucleotide sequence ID" value="XM_018292420.1"/>
</dbReference>
<sequence>MAATPSGTPQVGSKSPTIRRIMREAAEISSSPSPDYTAEPLETDIFEWHFTLRGPPKSVYSEGIYHGRIVLPPTYPLRPPSFRFTTPNGRFEANREICLSISGHHEETWQPAWGIRTAIVALRSFMETDARGQLGGLDTTEEVRRRLARESMSFKCSTCARSNGDIISECEKQAEISNSATKTNVQIPSELSMGWRDEMESKNQGKGHSPDHSIIPQDSDSDLAELAEGFVKTASTNRERSDQAASSTVGHTITSASNAEMRIRSSVGASSGRPLAQPLEQRQRQLDTVGTRGDVVPLWIDRAIVALVIVLAALVLKVLFGI</sequence>
<dbReference type="InterPro" id="IPR050113">
    <property type="entry name" value="Ub_conjugating_enzyme"/>
</dbReference>
<reference evidence="5 6" key="1">
    <citation type="journal article" date="2016" name="PLoS Pathog.">
        <title>Biosynthesis of antibiotic leucinostatins in bio-control fungus Purpureocillium lilacinum and their inhibition on phytophthora revealed by genome mining.</title>
        <authorList>
            <person name="Wang G."/>
            <person name="Liu Z."/>
            <person name="Lin R."/>
            <person name="Li E."/>
            <person name="Mao Z."/>
            <person name="Ling J."/>
            <person name="Yang Y."/>
            <person name="Yin W.B."/>
            <person name="Xie B."/>
        </authorList>
    </citation>
    <scope>NUCLEOTIDE SEQUENCE [LARGE SCALE GENOMIC DNA]</scope>
    <source>
        <strain evidence="5">170</strain>
    </source>
</reference>
<keyword evidence="1" id="KW-0833">Ubl conjugation pathway</keyword>
<feature type="transmembrane region" description="Helical" evidence="3">
    <location>
        <begin position="299"/>
        <end position="320"/>
    </location>
</feature>
<keyword evidence="3" id="KW-0812">Transmembrane</keyword>
<keyword evidence="6" id="KW-1185">Reference proteome</keyword>
<dbReference type="InterPro" id="IPR016135">
    <property type="entry name" value="UBQ-conjugating_enzyme/RWD"/>
</dbReference>
<dbReference type="Gene3D" id="3.10.110.10">
    <property type="entry name" value="Ubiquitin Conjugating Enzyme"/>
    <property type="match status" value="1"/>
</dbReference>
<dbReference type="Proteomes" id="UP000078397">
    <property type="component" value="Unassembled WGS sequence"/>
</dbReference>
<dbReference type="STRING" id="1380566.A0A179FDA6"/>
<dbReference type="SMART" id="SM00212">
    <property type="entry name" value="UBCc"/>
    <property type="match status" value="1"/>
</dbReference>
<dbReference type="GeneID" id="28856414"/>
<comment type="caution">
    <text evidence="5">The sequence shown here is derived from an EMBL/GenBank/DDBJ whole genome shotgun (WGS) entry which is preliminary data.</text>
</comment>
<evidence type="ECO:0000313" key="6">
    <source>
        <dbReference type="Proteomes" id="UP000078397"/>
    </source>
</evidence>